<gene>
    <name evidence="4" type="ORF">AM593_08615</name>
</gene>
<evidence type="ECO:0000313" key="5">
    <source>
        <dbReference type="Proteomes" id="UP000266721"/>
    </source>
</evidence>
<dbReference type="FunFam" id="1.20.58.1120:FF:000004">
    <property type="entry name" value="Dynein axonemal heavy chain 5"/>
    <property type="match status" value="1"/>
</dbReference>
<organism evidence="4 5">
    <name type="scientific">Mytilus galloprovincialis</name>
    <name type="common">Mediterranean mussel</name>
    <dbReference type="NCBI Taxonomy" id="29158"/>
    <lineage>
        <taxon>Eukaryota</taxon>
        <taxon>Metazoa</taxon>
        <taxon>Spiralia</taxon>
        <taxon>Lophotrochozoa</taxon>
        <taxon>Mollusca</taxon>
        <taxon>Bivalvia</taxon>
        <taxon>Autobranchia</taxon>
        <taxon>Pteriomorphia</taxon>
        <taxon>Mytilida</taxon>
        <taxon>Mytiloidea</taxon>
        <taxon>Mytilidae</taxon>
        <taxon>Mytilinae</taxon>
        <taxon>Mytilus</taxon>
    </lineage>
</organism>
<dbReference type="Pfam" id="PF08393">
    <property type="entry name" value="DHC_N2"/>
    <property type="match status" value="1"/>
</dbReference>
<keyword evidence="5" id="KW-1185">Reference proteome</keyword>
<dbReference type="InterPro" id="IPR035699">
    <property type="entry name" value="AAA_6"/>
</dbReference>
<dbReference type="SUPFAM" id="SSF52540">
    <property type="entry name" value="P-loop containing nucleoside triphosphate hydrolases"/>
    <property type="match status" value="1"/>
</dbReference>
<reference evidence="4 5" key="1">
    <citation type="journal article" date="2016" name="PLoS ONE">
        <title>A First Insight into the Genome of the Filter-Feeder Mussel Mytilus galloprovincialis.</title>
        <authorList>
            <person name="Murgarella M."/>
            <person name="Puiu D."/>
            <person name="Novoa B."/>
            <person name="Figueras A."/>
            <person name="Posada D."/>
            <person name="Canchaya C."/>
        </authorList>
    </citation>
    <scope>NUCLEOTIDE SEQUENCE [LARGE SCALE GENOMIC DNA]</scope>
    <source>
        <tissue evidence="4">Muscle</tissue>
    </source>
</reference>
<proteinExistence type="predicted"/>
<feature type="domain" description="Dynein heavy chain linker" evidence="2">
    <location>
        <begin position="2"/>
        <end position="66"/>
    </location>
</feature>
<dbReference type="InterPro" id="IPR042228">
    <property type="entry name" value="Dynein_linker_3"/>
</dbReference>
<dbReference type="GO" id="GO:0051959">
    <property type="term" value="F:dynein light intermediate chain binding"/>
    <property type="evidence" value="ECO:0007669"/>
    <property type="project" value="InterPro"/>
</dbReference>
<feature type="non-terminal residue" evidence="4">
    <location>
        <position position="1"/>
    </location>
</feature>
<dbReference type="GO" id="GO:0005524">
    <property type="term" value="F:ATP binding"/>
    <property type="evidence" value="ECO:0007669"/>
    <property type="project" value="InterPro"/>
</dbReference>
<dbReference type="Gene3D" id="3.20.180.20">
    <property type="entry name" value="Dynein heavy chain, N-terminal domain 2"/>
    <property type="match status" value="1"/>
</dbReference>
<name>A0A3L5TRU5_MYTGA</name>
<dbReference type="Gene3D" id="1.20.58.1120">
    <property type="match status" value="1"/>
</dbReference>
<dbReference type="Pfam" id="PF12774">
    <property type="entry name" value="AAA_6"/>
    <property type="match status" value="1"/>
</dbReference>
<accession>A0A3L5TRU5</accession>
<dbReference type="Gene3D" id="3.40.50.300">
    <property type="entry name" value="P-loop containing nucleotide triphosphate hydrolases"/>
    <property type="match status" value="1"/>
</dbReference>
<feature type="coiled-coil region" evidence="1">
    <location>
        <begin position="98"/>
        <end position="143"/>
    </location>
</feature>
<sequence length="292" mass="33257">LLSVFDNTKTVSFDEKVYDKILSLNSQEGENVSLEEVVNAQGNVEIWLGDLLRMSRKSIHGIIRSAAISISDPGFKLIEFENMFPAQIGLLGIQMLWTRDAEEALNNARTDKKVMQNTNQKFMDILNELIDMTTKELTKLERTKFETLITIHVHQKDIFDDLVRMHVKSVTDFEWLKQSRFYFKEDTDQCVISITDVDFEYQNEFLGCTERLVITPLTDRCYITIAQALGMSLGGAPAGPAGTGKTETVKDMGRCLGKYVVVFNCSDQMDFRGLGRIYKEAYQRQSFITPTV</sequence>
<evidence type="ECO:0000313" key="4">
    <source>
        <dbReference type="EMBL" id="OPL32670.1"/>
    </source>
</evidence>
<dbReference type="GO" id="GO:0005858">
    <property type="term" value="C:axonemal dynein complex"/>
    <property type="evidence" value="ECO:0007669"/>
    <property type="project" value="TreeGrafter"/>
</dbReference>
<evidence type="ECO:0000259" key="2">
    <source>
        <dbReference type="Pfam" id="PF08393"/>
    </source>
</evidence>
<dbReference type="PANTHER" id="PTHR46532:SF13">
    <property type="entry name" value="CYTOPLASMIC DYNEIN 1 HEAVY CHAIN 1"/>
    <property type="match status" value="1"/>
</dbReference>
<feature type="domain" description="Dynein heavy chain hydrolytic ATP-binding dynein motor region" evidence="3">
    <location>
        <begin position="201"/>
        <end position="279"/>
    </location>
</feature>
<evidence type="ECO:0000259" key="3">
    <source>
        <dbReference type="Pfam" id="PF12774"/>
    </source>
</evidence>
<dbReference type="GO" id="GO:0007018">
    <property type="term" value="P:microtubule-based movement"/>
    <property type="evidence" value="ECO:0007669"/>
    <property type="project" value="InterPro"/>
</dbReference>
<dbReference type="InterPro" id="IPR027417">
    <property type="entry name" value="P-loop_NTPase"/>
</dbReference>
<protein>
    <submittedName>
        <fullName evidence="4">Dynein axonemal heavy chain</fullName>
    </submittedName>
</protein>
<dbReference type="PANTHER" id="PTHR46532">
    <property type="entry name" value="MALE FERTILITY FACTOR KL5"/>
    <property type="match status" value="1"/>
</dbReference>
<dbReference type="InterPro" id="IPR026983">
    <property type="entry name" value="DHC"/>
</dbReference>
<dbReference type="Proteomes" id="UP000266721">
    <property type="component" value="Unassembled WGS sequence"/>
</dbReference>
<comment type="caution">
    <text evidence="4">The sequence shown here is derived from an EMBL/GenBank/DDBJ whole genome shotgun (WGS) entry which is preliminary data.</text>
</comment>
<dbReference type="SMR" id="A0A3L5TRU5"/>
<evidence type="ECO:0000256" key="1">
    <source>
        <dbReference type="SAM" id="Coils"/>
    </source>
</evidence>
<dbReference type="AlphaFoldDB" id="A0A3L5TRU5"/>
<keyword evidence="1" id="KW-0175">Coiled coil</keyword>
<dbReference type="InterPro" id="IPR013602">
    <property type="entry name" value="Dynein_heavy_linker"/>
</dbReference>
<dbReference type="EMBL" id="KV587705">
    <property type="protein sequence ID" value="OPL32670.1"/>
    <property type="molecule type" value="Genomic_DNA"/>
</dbReference>
<dbReference type="GO" id="GO:0045505">
    <property type="term" value="F:dynein intermediate chain binding"/>
    <property type="evidence" value="ECO:0007669"/>
    <property type="project" value="InterPro"/>
</dbReference>